<evidence type="ECO:0008006" key="3">
    <source>
        <dbReference type="Google" id="ProtNLM"/>
    </source>
</evidence>
<proteinExistence type="predicted"/>
<dbReference type="GO" id="GO:0003676">
    <property type="term" value="F:nucleic acid binding"/>
    <property type="evidence" value="ECO:0007669"/>
    <property type="project" value="InterPro"/>
</dbReference>
<reference evidence="1 2" key="1">
    <citation type="journal article" date="2019" name="Sci. Rep.">
        <title>Orb-weaving spider Araneus ventricosus genome elucidates the spidroin gene catalogue.</title>
        <authorList>
            <person name="Kono N."/>
            <person name="Nakamura H."/>
            <person name="Ohtoshi R."/>
            <person name="Moran D.A.P."/>
            <person name="Shinohara A."/>
            <person name="Yoshida Y."/>
            <person name="Fujiwara M."/>
            <person name="Mori M."/>
            <person name="Tomita M."/>
            <person name="Arakawa K."/>
        </authorList>
    </citation>
    <scope>NUCLEOTIDE SEQUENCE [LARGE SCALE GENOMIC DNA]</scope>
</reference>
<sequence length="111" mass="12201">MQHGVANGAERVKIAESAWHIQGGGLKRAGPITWPPRSPDLNPCDFFLWGHLKSLVYATPVDSPEVLIARIVVAAADIKSMPGISERVRESFLPRYRLCSDASGRHSQQLL</sequence>
<dbReference type="PANTHER" id="PTHR47326:SF1">
    <property type="entry name" value="HTH PSQ-TYPE DOMAIN-CONTAINING PROTEIN"/>
    <property type="match status" value="1"/>
</dbReference>
<dbReference type="AlphaFoldDB" id="A0A4Y2TQH1"/>
<dbReference type="Proteomes" id="UP000499080">
    <property type="component" value="Unassembled WGS sequence"/>
</dbReference>
<keyword evidence="2" id="KW-1185">Reference proteome</keyword>
<dbReference type="EMBL" id="BGPR01029695">
    <property type="protein sequence ID" value="GBO01650.1"/>
    <property type="molecule type" value="Genomic_DNA"/>
</dbReference>
<dbReference type="OrthoDB" id="6436917at2759"/>
<organism evidence="1 2">
    <name type="scientific">Araneus ventricosus</name>
    <name type="common">Orbweaver spider</name>
    <name type="synonym">Epeira ventricosa</name>
    <dbReference type="NCBI Taxonomy" id="182803"/>
    <lineage>
        <taxon>Eukaryota</taxon>
        <taxon>Metazoa</taxon>
        <taxon>Ecdysozoa</taxon>
        <taxon>Arthropoda</taxon>
        <taxon>Chelicerata</taxon>
        <taxon>Arachnida</taxon>
        <taxon>Araneae</taxon>
        <taxon>Araneomorphae</taxon>
        <taxon>Entelegynae</taxon>
        <taxon>Araneoidea</taxon>
        <taxon>Araneidae</taxon>
        <taxon>Araneus</taxon>
    </lineage>
</organism>
<name>A0A4Y2TQH1_ARAVE</name>
<accession>A0A4Y2TQH1</accession>
<dbReference type="InterPro" id="IPR036397">
    <property type="entry name" value="RNaseH_sf"/>
</dbReference>
<dbReference type="PANTHER" id="PTHR47326">
    <property type="entry name" value="TRANSPOSABLE ELEMENT TC3 TRANSPOSASE-LIKE PROTEIN"/>
    <property type="match status" value="1"/>
</dbReference>
<evidence type="ECO:0000313" key="1">
    <source>
        <dbReference type="EMBL" id="GBO01650.1"/>
    </source>
</evidence>
<evidence type="ECO:0000313" key="2">
    <source>
        <dbReference type="Proteomes" id="UP000499080"/>
    </source>
</evidence>
<gene>
    <name evidence="1" type="ORF">AVEN_273261_1</name>
</gene>
<dbReference type="Gene3D" id="3.30.420.10">
    <property type="entry name" value="Ribonuclease H-like superfamily/Ribonuclease H"/>
    <property type="match status" value="1"/>
</dbReference>
<protein>
    <recommendedName>
        <fullName evidence="3">Tc1-like transposase DDE domain-containing protein</fullName>
    </recommendedName>
</protein>
<comment type="caution">
    <text evidence="1">The sequence shown here is derived from an EMBL/GenBank/DDBJ whole genome shotgun (WGS) entry which is preliminary data.</text>
</comment>